<dbReference type="CDD" id="cd05233">
    <property type="entry name" value="SDR_c"/>
    <property type="match status" value="1"/>
</dbReference>
<dbReference type="PROSITE" id="PS00061">
    <property type="entry name" value="ADH_SHORT"/>
    <property type="match status" value="1"/>
</dbReference>
<dbReference type="SUPFAM" id="SSF51735">
    <property type="entry name" value="NAD(P)-binding Rossmann-fold domains"/>
    <property type="match status" value="1"/>
</dbReference>
<keyword evidence="5" id="KW-1185">Reference proteome</keyword>
<dbReference type="Gene3D" id="3.40.50.720">
    <property type="entry name" value="NAD(P)-binding Rossmann-like Domain"/>
    <property type="match status" value="1"/>
</dbReference>
<reference evidence="4 5" key="1">
    <citation type="submission" date="2024-09" db="EMBL/GenBank/DDBJ databases">
        <authorList>
            <person name="Sun Q."/>
            <person name="Mori K."/>
        </authorList>
    </citation>
    <scope>NUCLEOTIDE SEQUENCE [LARGE SCALE GENOMIC DNA]</scope>
    <source>
        <strain evidence="4 5">TBRC 3947</strain>
    </source>
</reference>
<gene>
    <name evidence="4" type="ORF">ACFFIA_08650</name>
</gene>
<evidence type="ECO:0000313" key="4">
    <source>
        <dbReference type="EMBL" id="MFC0527728.1"/>
    </source>
</evidence>
<dbReference type="InterPro" id="IPR036291">
    <property type="entry name" value="NAD(P)-bd_dom_sf"/>
</dbReference>
<dbReference type="InterPro" id="IPR020904">
    <property type="entry name" value="Sc_DH/Rdtase_CS"/>
</dbReference>
<dbReference type="RefSeq" id="WP_377248191.1">
    <property type="nucleotide sequence ID" value="NZ_JBHLUH010000009.1"/>
</dbReference>
<dbReference type="EC" id="1.1.1.-" evidence="4"/>
<protein>
    <submittedName>
        <fullName evidence="4">SDR family NAD(P)-dependent oxidoreductase</fullName>
        <ecNumber evidence="4">1.1.1.-</ecNumber>
    </submittedName>
</protein>
<dbReference type="InterPro" id="IPR002347">
    <property type="entry name" value="SDR_fam"/>
</dbReference>
<comment type="caution">
    <text evidence="4">The sequence shown here is derived from an EMBL/GenBank/DDBJ whole genome shotgun (WGS) entry which is preliminary data.</text>
</comment>
<feature type="region of interest" description="Disordered" evidence="3">
    <location>
        <begin position="196"/>
        <end position="216"/>
    </location>
</feature>
<dbReference type="GO" id="GO:0016491">
    <property type="term" value="F:oxidoreductase activity"/>
    <property type="evidence" value="ECO:0007669"/>
    <property type="project" value="UniProtKB-KW"/>
</dbReference>
<evidence type="ECO:0000256" key="3">
    <source>
        <dbReference type="SAM" id="MobiDB-lite"/>
    </source>
</evidence>
<dbReference type="Proteomes" id="UP001589867">
    <property type="component" value="Unassembled WGS sequence"/>
</dbReference>
<dbReference type="InterPro" id="IPR051122">
    <property type="entry name" value="SDR_DHRS6-like"/>
</dbReference>
<organism evidence="4 5">
    <name type="scientific">Phytohabitans kaempferiae</name>
    <dbReference type="NCBI Taxonomy" id="1620943"/>
    <lineage>
        <taxon>Bacteria</taxon>
        <taxon>Bacillati</taxon>
        <taxon>Actinomycetota</taxon>
        <taxon>Actinomycetes</taxon>
        <taxon>Micromonosporales</taxon>
        <taxon>Micromonosporaceae</taxon>
    </lineage>
</organism>
<dbReference type="EMBL" id="JBHLUH010000009">
    <property type="protein sequence ID" value="MFC0527728.1"/>
    <property type="molecule type" value="Genomic_DNA"/>
</dbReference>
<dbReference type="PRINTS" id="PR00081">
    <property type="entry name" value="GDHRDH"/>
</dbReference>
<comment type="similarity">
    <text evidence="1">Belongs to the short-chain dehydrogenases/reductases (SDR) family.</text>
</comment>
<name>A0ABV6LZP3_9ACTN</name>
<evidence type="ECO:0000313" key="5">
    <source>
        <dbReference type="Proteomes" id="UP001589867"/>
    </source>
</evidence>
<evidence type="ECO:0000256" key="1">
    <source>
        <dbReference type="ARBA" id="ARBA00006484"/>
    </source>
</evidence>
<dbReference type="Pfam" id="PF13561">
    <property type="entry name" value="adh_short_C2"/>
    <property type="match status" value="1"/>
</dbReference>
<accession>A0ABV6LZP3</accession>
<keyword evidence="2 4" id="KW-0560">Oxidoreductase</keyword>
<dbReference type="PANTHER" id="PTHR43477:SF1">
    <property type="entry name" value="DIHYDROANTICAPSIN 7-DEHYDROGENASE"/>
    <property type="match status" value="1"/>
</dbReference>
<dbReference type="PANTHER" id="PTHR43477">
    <property type="entry name" value="DIHYDROANTICAPSIN 7-DEHYDROGENASE"/>
    <property type="match status" value="1"/>
</dbReference>
<sequence length="250" mass="25439">MTTPLPDLLDLRGAHALVTGAARGIGRAVVARLLEAGARVTAVDLAQCPADLAGAALTWHRADVRDAAAAARIVDSAGGLSVLVNNAGVYPLAAWDDVDDDAWAAALDVNLTSAARYSRLAGDRMRRSGTAGAIVNVSSVAAVRPVPMLVPYGVAKAAVRQLTRALAVEYAPAGIRVNTVTPGGVRTEGAAVAREQARARPDAGFRTGAPPLGGPGTPDDAARAVLYFASPMSRYVTGAELVVDGGSLLS</sequence>
<dbReference type="PRINTS" id="PR00080">
    <property type="entry name" value="SDRFAMILY"/>
</dbReference>
<proteinExistence type="inferred from homology"/>
<evidence type="ECO:0000256" key="2">
    <source>
        <dbReference type="ARBA" id="ARBA00023002"/>
    </source>
</evidence>